<keyword evidence="13" id="KW-1185">Reference proteome</keyword>
<dbReference type="VEuPathDB" id="FungiDB:A1O9_11020"/>
<dbReference type="Pfam" id="PF07749">
    <property type="entry name" value="ERp29"/>
    <property type="match status" value="1"/>
</dbReference>
<sequence length="369" mass="39367">MVQLKSFVSIASVALPLVSAASDVLNLIPSNFDTVVFQSGKPALVEFFAPWCGHCKNLAPVYEELATAFAAAGNKVSIANVDADKHKDLGKRFGVQGFPTLKWFDGTPGTEPEDYNGGRDLESLTKFVTEKSGVKTKAPKKAASHVEMLTDTTFKQEIGGDKDVLVAFTAPWCGHCKTLAPVWEKVAADFASESNVLIAKVDAEAENSKATAQAQGVTGYPTIKFFPKGSTEPVAYGGGRTEDALVDFVNSKAGTFRVAGGGLNSKAGTLEALDAILATYVSANGLKDVEKATAEIKKAAADLKDKSVEYYLRALSKLTGNPEYAMKEQTRLAGLLKKGGLATEKIDDLQKRSNILAKFLVKDESKSEL</sequence>
<proteinExistence type="inferred from homology"/>
<dbReference type="SUPFAM" id="SSF52833">
    <property type="entry name" value="Thioredoxin-like"/>
    <property type="match status" value="2"/>
</dbReference>
<dbReference type="CDD" id="cd00238">
    <property type="entry name" value="ERp29c"/>
    <property type="match status" value="1"/>
</dbReference>
<keyword evidence="6" id="KW-1015">Disulfide bond</keyword>
<keyword evidence="5" id="KW-0677">Repeat</keyword>
<dbReference type="HOGENOM" id="CLU_038617_1_1_1"/>
<evidence type="ECO:0000256" key="2">
    <source>
        <dbReference type="ARBA" id="ARBA00006347"/>
    </source>
</evidence>
<dbReference type="SUPFAM" id="SSF47933">
    <property type="entry name" value="ERP29 C domain-like"/>
    <property type="match status" value="1"/>
</dbReference>
<comment type="similarity">
    <text evidence="2 9">Belongs to the protein disulfide isomerase family.</text>
</comment>
<dbReference type="Proteomes" id="UP000027920">
    <property type="component" value="Unassembled WGS sequence"/>
</dbReference>
<dbReference type="PANTHER" id="PTHR45672:SF11">
    <property type="entry name" value="PROTEIN DISULFIDE-ISOMERASE C17H9.14C"/>
    <property type="match status" value="1"/>
</dbReference>
<dbReference type="STRING" id="1182545.A0A072P0A6"/>
<feature type="chain" id="PRO_5001683057" description="protein disulfide-isomerase" evidence="10">
    <location>
        <begin position="21"/>
        <end position="369"/>
    </location>
</feature>
<evidence type="ECO:0000313" key="13">
    <source>
        <dbReference type="Proteomes" id="UP000027920"/>
    </source>
</evidence>
<evidence type="ECO:0000259" key="11">
    <source>
        <dbReference type="PROSITE" id="PS51352"/>
    </source>
</evidence>
<protein>
    <recommendedName>
        <fullName evidence="3">protein disulfide-isomerase</fullName>
        <ecNumber evidence="3">5.3.4.1</ecNumber>
    </recommendedName>
</protein>
<dbReference type="InterPro" id="IPR005788">
    <property type="entry name" value="PDI_thioredoxin-like_dom"/>
</dbReference>
<evidence type="ECO:0000256" key="6">
    <source>
        <dbReference type="ARBA" id="ARBA00023157"/>
    </source>
</evidence>
<evidence type="ECO:0000313" key="12">
    <source>
        <dbReference type="EMBL" id="KEF53112.1"/>
    </source>
</evidence>
<dbReference type="PRINTS" id="PR00421">
    <property type="entry name" value="THIOREDOXIN"/>
</dbReference>
<dbReference type="InterPro" id="IPR017937">
    <property type="entry name" value="Thioredoxin_CS"/>
</dbReference>
<dbReference type="GO" id="GO:0005783">
    <property type="term" value="C:endoplasmic reticulum"/>
    <property type="evidence" value="ECO:0007669"/>
    <property type="project" value="InterPro"/>
</dbReference>
<evidence type="ECO:0000256" key="7">
    <source>
        <dbReference type="ARBA" id="ARBA00023235"/>
    </source>
</evidence>
<dbReference type="OrthoDB" id="10264505at2759"/>
<evidence type="ECO:0000256" key="8">
    <source>
        <dbReference type="ARBA" id="ARBA00023284"/>
    </source>
</evidence>
<dbReference type="GO" id="GO:0006457">
    <property type="term" value="P:protein folding"/>
    <property type="evidence" value="ECO:0007669"/>
    <property type="project" value="TreeGrafter"/>
</dbReference>
<dbReference type="FunFam" id="3.40.30.10:FF:000032">
    <property type="entry name" value="Protein disulfide-isomerase A6 homolog"/>
    <property type="match status" value="1"/>
</dbReference>
<dbReference type="NCBIfam" id="TIGR01126">
    <property type="entry name" value="pdi_dom"/>
    <property type="match status" value="2"/>
</dbReference>
<keyword evidence="8" id="KW-0676">Redox-active center</keyword>
<evidence type="ECO:0000256" key="5">
    <source>
        <dbReference type="ARBA" id="ARBA00022737"/>
    </source>
</evidence>
<name>A0A072P0A6_9EURO</name>
<evidence type="ECO:0000256" key="1">
    <source>
        <dbReference type="ARBA" id="ARBA00001182"/>
    </source>
</evidence>
<dbReference type="PANTHER" id="PTHR45672">
    <property type="entry name" value="PROTEIN DISULFIDE-ISOMERASE C17H9.14C-RELATED"/>
    <property type="match status" value="1"/>
</dbReference>
<accession>A0A072P0A6</accession>
<dbReference type="GeneID" id="25285921"/>
<feature type="domain" description="Thioredoxin" evidence="11">
    <location>
        <begin position="137"/>
        <end position="254"/>
    </location>
</feature>
<dbReference type="Gene3D" id="1.20.1150.12">
    <property type="entry name" value="Endoplasmic reticulum resident protein 29, C-terminal domain"/>
    <property type="match status" value="1"/>
</dbReference>
<evidence type="ECO:0000256" key="9">
    <source>
        <dbReference type="RuleBase" id="RU004208"/>
    </source>
</evidence>
<dbReference type="EC" id="5.3.4.1" evidence="3"/>
<comment type="caution">
    <text evidence="12">The sequence shown here is derived from an EMBL/GenBank/DDBJ whole genome shotgun (WGS) entry which is preliminary data.</text>
</comment>
<dbReference type="Pfam" id="PF00085">
    <property type="entry name" value="Thioredoxin"/>
    <property type="match status" value="2"/>
</dbReference>
<keyword evidence="7 12" id="KW-0413">Isomerase</keyword>
<dbReference type="InterPro" id="IPR051063">
    <property type="entry name" value="PDI"/>
</dbReference>
<evidence type="ECO:0000256" key="3">
    <source>
        <dbReference type="ARBA" id="ARBA00012723"/>
    </source>
</evidence>
<dbReference type="CDD" id="cd02998">
    <property type="entry name" value="PDI_a_ERp38"/>
    <property type="match status" value="2"/>
</dbReference>
<comment type="catalytic activity">
    <reaction evidence="1">
        <text>Catalyzes the rearrangement of -S-S- bonds in proteins.</text>
        <dbReference type="EC" id="5.3.4.1"/>
    </reaction>
</comment>
<gene>
    <name evidence="12" type="ORF">A1O9_11020</name>
</gene>
<dbReference type="InterPro" id="IPR036356">
    <property type="entry name" value="ERp29_C_sf"/>
</dbReference>
<dbReference type="Gene3D" id="3.40.30.10">
    <property type="entry name" value="Glutaredoxin"/>
    <property type="match status" value="2"/>
</dbReference>
<keyword evidence="4 10" id="KW-0732">Signal</keyword>
<feature type="domain" description="Thioredoxin" evidence="11">
    <location>
        <begin position="9"/>
        <end position="133"/>
    </location>
</feature>
<dbReference type="EMBL" id="AMGV01000015">
    <property type="protein sequence ID" value="KEF53112.1"/>
    <property type="molecule type" value="Genomic_DNA"/>
</dbReference>
<evidence type="ECO:0000256" key="10">
    <source>
        <dbReference type="SAM" id="SignalP"/>
    </source>
</evidence>
<feature type="signal peptide" evidence="10">
    <location>
        <begin position="1"/>
        <end position="20"/>
    </location>
</feature>
<dbReference type="InterPro" id="IPR036249">
    <property type="entry name" value="Thioredoxin-like_sf"/>
</dbReference>
<dbReference type="GO" id="GO:0003756">
    <property type="term" value="F:protein disulfide isomerase activity"/>
    <property type="evidence" value="ECO:0007669"/>
    <property type="project" value="UniProtKB-EC"/>
</dbReference>
<evidence type="ECO:0000256" key="4">
    <source>
        <dbReference type="ARBA" id="ARBA00022729"/>
    </source>
</evidence>
<dbReference type="PROSITE" id="PS00194">
    <property type="entry name" value="THIOREDOXIN_1"/>
    <property type="match status" value="2"/>
</dbReference>
<dbReference type="RefSeq" id="XP_013255702.1">
    <property type="nucleotide sequence ID" value="XM_013400248.1"/>
</dbReference>
<dbReference type="InterPro" id="IPR013766">
    <property type="entry name" value="Thioredoxin_domain"/>
</dbReference>
<reference evidence="12 13" key="1">
    <citation type="submission" date="2013-03" db="EMBL/GenBank/DDBJ databases">
        <title>The Genome Sequence of Exophiala aquamarina CBS 119918.</title>
        <authorList>
            <consortium name="The Broad Institute Genomics Platform"/>
            <person name="Cuomo C."/>
            <person name="de Hoog S."/>
            <person name="Gorbushina A."/>
            <person name="Walker B."/>
            <person name="Young S.K."/>
            <person name="Zeng Q."/>
            <person name="Gargeya S."/>
            <person name="Fitzgerald M."/>
            <person name="Haas B."/>
            <person name="Abouelleil A."/>
            <person name="Allen A.W."/>
            <person name="Alvarado L."/>
            <person name="Arachchi H.M."/>
            <person name="Berlin A.M."/>
            <person name="Chapman S.B."/>
            <person name="Gainer-Dewar J."/>
            <person name="Goldberg J."/>
            <person name="Griggs A."/>
            <person name="Gujja S."/>
            <person name="Hansen M."/>
            <person name="Howarth C."/>
            <person name="Imamovic A."/>
            <person name="Ireland A."/>
            <person name="Larimer J."/>
            <person name="McCowan C."/>
            <person name="Murphy C."/>
            <person name="Pearson M."/>
            <person name="Poon T.W."/>
            <person name="Priest M."/>
            <person name="Roberts A."/>
            <person name="Saif S."/>
            <person name="Shea T."/>
            <person name="Sisk P."/>
            <person name="Sykes S."/>
            <person name="Wortman J."/>
            <person name="Nusbaum C."/>
            <person name="Birren B."/>
        </authorList>
    </citation>
    <scope>NUCLEOTIDE SEQUENCE [LARGE SCALE GENOMIC DNA]</scope>
    <source>
        <strain evidence="12 13">CBS 119918</strain>
    </source>
</reference>
<dbReference type="InterPro" id="IPR011679">
    <property type="entry name" value="ERp29_C"/>
</dbReference>
<dbReference type="AlphaFoldDB" id="A0A072P0A6"/>
<organism evidence="12 13">
    <name type="scientific">Exophiala aquamarina CBS 119918</name>
    <dbReference type="NCBI Taxonomy" id="1182545"/>
    <lineage>
        <taxon>Eukaryota</taxon>
        <taxon>Fungi</taxon>
        <taxon>Dikarya</taxon>
        <taxon>Ascomycota</taxon>
        <taxon>Pezizomycotina</taxon>
        <taxon>Eurotiomycetes</taxon>
        <taxon>Chaetothyriomycetidae</taxon>
        <taxon>Chaetothyriales</taxon>
        <taxon>Herpotrichiellaceae</taxon>
        <taxon>Exophiala</taxon>
    </lineage>
</organism>
<dbReference type="PROSITE" id="PS51352">
    <property type="entry name" value="THIOREDOXIN_2"/>
    <property type="match status" value="2"/>
</dbReference>